<dbReference type="AlphaFoldDB" id="A0A8F5BSK0"/>
<dbReference type="Proteomes" id="UP000694036">
    <property type="component" value="Chromosome"/>
</dbReference>
<reference evidence="1 4" key="1">
    <citation type="journal article" date="2021" name="Environ. Microbiol.">
        <title>New insights into the diversity and evolution of the archaeal mobilome from three complete genomes of Saccharolobus shibatae.</title>
        <authorList>
            <person name="Medvedeva S."/>
            <person name="Brandt D."/>
            <person name="Cvirkaite-Krupovic V."/>
            <person name="Liu Y."/>
            <person name="Severinov K."/>
            <person name="Ishino S."/>
            <person name="Ishino Y."/>
            <person name="Prangishvili D."/>
            <person name="Kalinowski J."/>
            <person name="Krupovic M."/>
        </authorList>
    </citation>
    <scope>NUCLEOTIDE SEQUENCE</scope>
    <source>
        <strain evidence="1">BEU9</strain>
        <strain evidence="2 4">S38A</strain>
    </source>
</reference>
<evidence type="ECO:0000313" key="1">
    <source>
        <dbReference type="EMBL" id="QXJ30696.1"/>
    </source>
</evidence>
<dbReference type="GeneID" id="65558900"/>
<accession>A0A8F5BSK0</accession>
<name>A0A8F5BSK0_9CREN</name>
<dbReference type="PANTHER" id="PTHR13812:SF19">
    <property type="entry name" value="KETIMINE REDUCTASE MU-CRYSTALLIN"/>
    <property type="match status" value="1"/>
</dbReference>
<protein>
    <submittedName>
        <fullName evidence="1">Ornithine cyclodeaminase</fullName>
        <ecNumber evidence="1">4.3.1.12</ecNumber>
    </submittedName>
</protein>
<evidence type="ECO:0000313" key="4">
    <source>
        <dbReference type="Proteomes" id="UP000694036"/>
    </source>
</evidence>
<dbReference type="InterPro" id="IPR003462">
    <property type="entry name" value="ODC_Mu_crystall"/>
</dbReference>
<gene>
    <name evidence="1" type="ORF">J5U21_00345</name>
    <name evidence="2" type="ORF">J5U22_00269</name>
</gene>
<sequence>MTLLLKENDVINLLDYKQIYESLLNAFLLFDNKLAINLERSRISFHGTTLTFQAAAMENYMGYKTFISGSHLTFLYDTAGNFLSIIESDRLSQVRTAVLSILATDYIYGDFSSLGVIGLGKYGLAIVEIASQLRKGIKINIFTPSQQRMEKALAIFRSEGIDVSPKDSIKKICEESEVITTITKAKDPFLKLEYVNHKRIHINAMGSNIPEKIEIFPEVIKASNLIVVEELEQSLKESGELVIAKKMGMLDMSKITLLSSILSRRINVAREGITIFKSVGIGLEDLAVSRLIYEKALSKGLGTEIEVKGVWYRESEKK</sequence>
<dbReference type="EMBL" id="CP077713">
    <property type="protein sequence ID" value="QXJ33724.1"/>
    <property type="molecule type" value="Genomic_DNA"/>
</dbReference>
<proteinExistence type="predicted"/>
<dbReference type="EC" id="4.3.1.12" evidence="1"/>
<dbReference type="Proteomes" id="UP000693941">
    <property type="component" value="Chromosome"/>
</dbReference>
<evidence type="ECO:0000313" key="3">
    <source>
        <dbReference type="Proteomes" id="UP000693941"/>
    </source>
</evidence>
<dbReference type="GO" id="GO:0008473">
    <property type="term" value="F:ornithine cyclodeaminase activity"/>
    <property type="evidence" value="ECO:0007669"/>
    <property type="project" value="UniProtKB-EC"/>
</dbReference>
<dbReference type="PANTHER" id="PTHR13812">
    <property type="entry name" value="KETIMINE REDUCTASE MU-CRYSTALLIN"/>
    <property type="match status" value="1"/>
</dbReference>
<evidence type="ECO:0000313" key="2">
    <source>
        <dbReference type="EMBL" id="QXJ33724.1"/>
    </source>
</evidence>
<keyword evidence="4" id="KW-1185">Reference proteome</keyword>
<dbReference type="EMBL" id="CP077715">
    <property type="protein sequence ID" value="QXJ30696.1"/>
    <property type="molecule type" value="Genomic_DNA"/>
</dbReference>
<dbReference type="RefSeq" id="WP_218259138.1">
    <property type="nucleotide sequence ID" value="NZ_CP077713.1"/>
</dbReference>
<dbReference type="GO" id="GO:0005737">
    <property type="term" value="C:cytoplasm"/>
    <property type="evidence" value="ECO:0007669"/>
    <property type="project" value="TreeGrafter"/>
</dbReference>
<dbReference type="Pfam" id="PF02423">
    <property type="entry name" value="OCD_Mu_crystall"/>
    <property type="match status" value="1"/>
</dbReference>
<organism evidence="1 3">
    <name type="scientific">Saccharolobus shibatae</name>
    <dbReference type="NCBI Taxonomy" id="2286"/>
    <lineage>
        <taxon>Archaea</taxon>
        <taxon>Thermoproteota</taxon>
        <taxon>Thermoprotei</taxon>
        <taxon>Sulfolobales</taxon>
        <taxon>Sulfolobaceae</taxon>
        <taxon>Saccharolobus</taxon>
    </lineage>
</organism>
<keyword evidence="1" id="KW-0456">Lyase</keyword>